<dbReference type="EMBL" id="BEHT01000003">
    <property type="protein sequence ID" value="GBC97834.1"/>
    <property type="molecule type" value="Genomic_DNA"/>
</dbReference>
<comment type="caution">
    <text evidence="10">The sequence shown here is derived from an EMBL/GenBank/DDBJ whole genome shotgun (WGS) entry which is preliminary data.</text>
</comment>
<dbReference type="Pfam" id="PF00909">
    <property type="entry name" value="Ammonium_transp"/>
    <property type="match status" value="1"/>
</dbReference>
<feature type="transmembrane region" description="Helical" evidence="8">
    <location>
        <begin position="266"/>
        <end position="286"/>
    </location>
</feature>
<evidence type="ECO:0000256" key="5">
    <source>
        <dbReference type="ARBA" id="ARBA00022989"/>
    </source>
</evidence>
<dbReference type="SUPFAM" id="SSF111352">
    <property type="entry name" value="Ammonium transporter"/>
    <property type="match status" value="1"/>
</dbReference>
<dbReference type="GO" id="GO:0016020">
    <property type="term" value="C:membrane"/>
    <property type="evidence" value="ECO:0007669"/>
    <property type="project" value="UniProtKB-SubCell"/>
</dbReference>
<evidence type="ECO:0000313" key="11">
    <source>
        <dbReference type="Proteomes" id="UP000236173"/>
    </source>
</evidence>
<dbReference type="PANTHER" id="PTHR11730">
    <property type="entry name" value="AMMONIUM TRANSPORTER"/>
    <property type="match status" value="1"/>
</dbReference>
<evidence type="ECO:0000256" key="2">
    <source>
        <dbReference type="ARBA" id="ARBA00005887"/>
    </source>
</evidence>
<evidence type="ECO:0000256" key="4">
    <source>
        <dbReference type="ARBA" id="ARBA00022692"/>
    </source>
</evidence>
<feature type="transmembrane region" description="Helical" evidence="8">
    <location>
        <begin position="157"/>
        <end position="180"/>
    </location>
</feature>
<feature type="transmembrane region" description="Helical" evidence="8">
    <location>
        <begin position="70"/>
        <end position="90"/>
    </location>
</feature>
<dbReference type="Proteomes" id="UP000236173">
    <property type="component" value="Unassembled WGS sequence"/>
</dbReference>
<accession>A0A2H5X9I9</accession>
<name>A0A2H5X9I9_9BACT</name>
<evidence type="ECO:0000256" key="8">
    <source>
        <dbReference type="SAM" id="Phobius"/>
    </source>
</evidence>
<dbReference type="AlphaFoldDB" id="A0A2H5X9I9"/>
<reference evidence="11" key="1">
    <citation type="submission" date="2017-09" db="EMBL/GenBank/DDBJ databases">
        <title>Metaegenomics of thermophilic ammonia-oxidizing enrichment culture.</title>
        <authorList>
            <person name="Kato S."/>
            <person name="Suzuki K."/>
        </authorList>
    </citation>
    <scope>NUCLEOTIDE SEQUENCE [LARGE SCALE GENOMIC DNA]</scope>
</reference>
<keyword evidence="3" id="KW-0813">Transport</keyword>
<gene>
    <name evidence="10" type="ORF">HRbin17_00329</name>
</gene>
<feature type="transmembrane region" description="Helical" evidence="8">
    <location>
        <begin position="240"/>
        <end position="257"/>
    </location>
</feature>
<evidence type="ECO:0000259" key="9">
    <source>
        <dbReference type="Pfam" id="PF00909"/>
    </source>
</evidence>
<dbReference type="InterPro" id="IPR024041">
    <property type="entry name" value="NH4_transpt_AmtB-like_dom"/>
</dbReference>
<evidence type="ECO:0000256" key="6">
    <source>
        <dbReference type="ARBA" id="ARBA00023136"/>
    </source>
</evidence>
<comment type="subcellular location">
    <subcellularLocation>
        <location evidence="1">Membrane</location>
        <topology evidence="1">Multi-pass membrane protein</topology>
    </subcellularLocation>
</comment>
<feature type="domain" description="Ammonium transporter AmtB-like" evidence="9">
    <location>
        <begin position="57"/>
        <end position="343"/>
    </location>
</feature>
<feature type="transmembrane region" description="Helical" evidence="8">
    <location>
        <begin position="125"/>
        <end position="145"/>
    </location>
</feature>
<keyword evidence="7" id="KW-0924">Ammonia transport</keyword>
<keyword evidence="5 8" id="KW-1133">Transmembrane helix</keyword>
<feature type="transmembrane region" description="Helical" evidence="8">
    <location>
        <begin position="292"/>
        <end position="313"/>
    </location>
</feature>
<dbReference type="GO" id="GO:0097272">
    <property type="term" value="P:ammonium homeostasis"/>
    <property type="evidence" value="ECO:0007669"/>
    <property type="project" value="TreeGrafter"/>
</dbReference>
<evidence type="ECO:0000313" key="10">
    <source>
        <dbReference type="EMBL" id="GBC97834.1"/>
    </source>
</evidence>
<dbReference type="PANTHER" id="PTHR11730:SF6">
    <property type="entry name" value="AMMONIUM TRANSPORTER"/>
    <property type="match status" value="1"/>
</dbReference>
<protein>
    <recommendedName>
        <fullName evidence="9">Ammonium transporter AmtB-like domain-containing protein</fullName>
    </recommendedName>
</protein>
<evidence type="ECO:0000256" key="1">
    <source>
        <dbReference type="ARBA" id="ARBA00004141"/>
    </source>
</evidence>
<keyword evidence="4 8" id="KW-0812">Transmembrane</keyword>
<dbReference type="Gene3D" id="1.10.3430.10">
    <property type="entry name" value="Ammonium transporter AmtB like domains"/>
    <property type="match status" value="1"/>
</dbReference>
<dbReference type="InterPro" id="IPR029020">
    <property type="entry name" value="Ammonium/urea_transptr"/>
</dbReference>
<sequence>MTEWLPMFVLGIVLMEAGMGRAKGATHCFVKGLVTFAVGALIGAVGNDLRGALLTGATATLATIGLGDRVTLSAAAALAVGIAIVHRMFATFDRFIGATMALPEPLTALQGMQRWLASNWLMDYGGVWSVHALAGGAALGALMAVGPRIGRYTRNGAPAAMPAHNLPMAGMGTVALWAGLQAFSAPLWWAASYSAFSALLAALLWTRWRFGKTDPSFAFTAFWAGSVAGLASSVPLAASIVTGALAGVVAVAVSLRLDKRFVDDPVGVVAAEGVAPLLGLIAQWVWRTAPLGSGLVCWAGAFGVGFAVARLVGRLLWWLGALRPAPADELAGVDQRLYGIAAYPEFELREA</sequence>
<organism evidence="10 11">
    <name type="scientific">Candidatus Fervidibacter japonicus</name>
    <dbReference type="NCBI Taxonomy" id="2035412"/>
    <lineage>
        <taxon>Bacteria</taxon>
        <taxon>Candidatus Fervidibacterota</taxon>
        <taxon>Candidatus Fervidibacter</taxon>
    </lineage>
</organism>
<comment type="similarity">
    <text evidence="2">Belongs to the ammonia transporter channel (TC 1.A.11.2) family.</text>
</comment>
<keyword evidence="6 8" id="KW-0472">Membrane</keyword>
<evidence type="ECO:0000256" key="3">
    <source>
        <dbReference type="ARBA" id="ARBA00022448"/>
    </source>
</evidence>
<evidence type="ECO:0000256" key="7">
    <source>
        <dbReference type="ARBA" id="ARBA00023177"/>
    </source>
</evidence>
<proteinExistence type="inferred from homology"/>
<feature type="transmembrane region" description="Helical" evidence="8">
    <location>
        <begin position="186"/>
        <end position="205"/>
    </location>
</feature>
<dbReference type="GO" id="GO:0008519">
    <property type="term" value="F:ammonium channel activity"/>
    <property type="evidence" value="ECO:0007669"/>
    <property type="project" value="InterPro"/>
</dbReference>
<feature type="transmembrane region" description="Helical" evidence="8">
    <location>
        <begin position="32"/>
        <end position="49"/>
    </location>
</feature>